<accession>A0A8C9NA24</accession>
<evidence type="ECO:0000313" key="3">
    <source>
        <dbReference type="Proteomes" id="UP000694409"/>
    </source>
</evidence>
<keyword evidence="3" id="KW-1185">Reference proteome</keyword>
<evidence type="ECO:0000256" key="1">
    <source>
        <dbReference type="SAM" id="MobiDB-lite"/>
    </source>
</evidence>
<name>A0A8C9NA24_SERCA</name>
<reference evidence="2" key="1">
    <citation type="submission" date="2025-08" db="UniProtKB">
        <authorList>
            <consortium name="Ensembl"/>
        </authorList>
    </citation>
    <scope>IDENTIFICATION</scope>
</reference>
<reference evidence="2" key="2">
    <citation type="submission" date="2025-09" db="UniProtKB">
        <authorList>
            <consortium name="Ensembl"/>
        </authorList>
    </citation>
    <scope>IDENTIFICATION</scope>
</reference>
<sequence length="128" mass="13592">MLCQGWQHPVNPDTSPVSDGNAEAAPTCVNGPAPEKAGIPLHVPAMLSCMFPWDLEDPLILKFNQKKCHVPVWSDGFNQSSQLQFRNVLTPPRSSAAPCPWHRSRDPGGAPSPGASVLRKAGANGGMG</sequence>
<feature type="region of interest" description="Disordered" evidence="1">
    <location>
        <begin position="1"/>
        <end position="23"/>
    </location>
</feature>
<dbReference type="AlphaFoldDB" id="A0A8C9NA24"/>
<dbReference type="Ensembl" id="ENSSCAT00000016413.1">
    <property type="protein sequence ID" value="ENSSCAP00000014640.1"/>
    <property type="gene ID" value="ENSSCAG00000010763.1"/>
</dbReference>
<evidence type="ECO:0000313" key="2">
    <source>
        <dbReference type="Ensembl" id="ENSSCAP00000014640.1"/>
    </source>
</evidence>
<proteinExistence type="predicted"/>
<feature type="region of interest" description="Disordered" evidence="1">
    <location>
        <begin position="92"/>
        <end position="128"/>
    </location>
</feature>
<dbReference type="GeneTree" id="ENSGT00990000204997"/>
<dbReference type="Proteomes" id="UP000694409">
    <property type="component" value="Unassembled WGS sequence"/>
</dbReference>
<organism evidence="2 3">
    <name type="scientific">Serinus canaria</name>
    <name type="common">Island canary</name>
    <name type="synonym">Fringilla canaria</name>
    <dbReference type="NCBI Taxonomy" id="9135"/>
    <lineage>
        <taxon>Eukaryota</taxon>
        <taxon>Metazoa</taxon>
        <taxon>Chordata</taxon>
        <taxon>Craniata</taxon>
        <taxon>Vertebrata</taxon>
        <taxon>Euteleostomi</taxon>
        <taxon>Archelosauria</taxon>
        <taxon>Archosauria</taxon>
        <taxon>Dinosauria</taxon>
        <taxon>Saurischia</taxon>
        <taxon>Theropoda</taxon>
        <taxon>Coelurosauria</taxon>
        <taxon>Aves</taxon>
        <taxon>Neognathae</taxon>
        <taxon>Neoaves</taxon>
        <taxon>Telluraves</taxon>
        <taxon>Australaves</taxon>
        <taxon>Passeriformes</taxon>
        <taxon>Passeroidea</taxon>
        <taxon>Fringillidae</taxon>
        <taxon>Carduelinae</taxon>
        <taxon>Serinus</taxon>
    </lineage>
</organism>
<protein>
    <submittedName>
        <fullName evidence="2">Uncharacterized protein</fullName>
    </submittedName>
</protein>